<name>A0ABP7DBM0_9MICO</name>
<proteinExistence type="predicted"/>
<gene>
    <name evidence="2" type="ORF">GCM10022399_18160</name>
</gene>
<dbReference type="Proteomes" id="UP001501468">
    <property type="component" value="Unassembled WGS sequence"/>
</dbReference>
<evidence type="ECO:0000313" key="2">
    <source>
        <dbReference type="EMBL" id="GAA3702064.1"/>
    </source>
</evidence>
<feature type="region of interest" description="Disordered" evidence="1">
    <location>
        <begin position="30"/>
        <end position="55"/>
    </location>
</feature>
<protein>
    <recommendedName>
        <fullName evidence="4">HNH endonuclease</fullName>
    </recommendedName>
</protein>
<evidence type="ECO:0000256" key="1">
    <source>
        <dbReference type="SAM" id="MobiDB-lite"/>
    </source>
</evidence>
<keyword evidence="3" id="KW-1185">Reference proteome</keyword>
<dbReference type="EMBL" id="BAABDC010000002">
    <property type="protein sequence ID" value="GAA3702064.1"/>
    <property type="molecule type" value="Genomic_DNA"/>
</dbReference>
<reference evidence="3" key="1">
    <citation type="journal article" date="2019" name="Int. J. Syst. Evol. Microbiol.">
        <title>The Global Catalogue of Microorganisms (GCM) 10K type strain sequencing project: providing services to taxonomists for standard genome sequencing and annotation.</title>
        <authorList>
            <consortium name="The Broad Institute Genomics Platform"/>
            <consortium name="The Broad Institute Genome Sequencing Center for Infectious Disease"/>
            <person name="Wu L."/>
            <person name="Ma J."/>
        </authorList>
    </citation>
    <scope>NUCLEOTIDE SEQUENCE [LARGE SCALE GENOMIC DNA]</scope>
    <source>
        <strain evidence="3">JCM 17125</strain>
    </source>
</reference>
<evidence type="ECO:0008006" key="4">
    <source>
        <dbReference type="Google" id="ProtNLM"/>
    </source>
</evidence>
<organism evidence="2 3">
    <name type="scientific">Terrabacter ginsenosidimutans</name>
    <dbReference type="NCBI Taxonomy" id="490575"/>
    <lineage>
        <taxon>Bacteria</taxon>
        <taxon>Bacillati</taxon>
        <taxon>Actinomycetota</taxon>
        <taxon>Actinomycetes</taxon>
        <taxon>Micrococcales</taxon>
        <taxon>Intrasporangiaceae</taxon>
        <taxon>Terrabacter</taxon>
    </lineage>
</organism>
<accession>A0ABP7DBM0</accession>
<comment type="caution">
    <text evidence="2">The sequence shown here is derived from an EMBL/GenBank/DDBJ whole genome shotgun (WGS) entry which is preliminary data.</text>
</comment>
<evidence type="ECO:0000313" key="3">
    <source>
        <dbReference type="Proteomes" id="UP001501468"/>
    </source>
</evidence>
<sequence>MPCAALWWPVRSCDRAGHARDPDIQHIRHMRHGSRPNFPGNGPWCNPPTYGGDDR</sequence>